<dbReference type="AlphaFoldDB" id="A0A8X6MIJ9"/>
<comment type="caution">
    <text evidence="1">The sequence shown here is derived from an EMBL/GenBank/DDBJ whole genome shotgun (WGS) entry which is preliminary data.</text>
</comment>
<proteinExistence type="predicted"/>
<dbReference type="EMBL" id="BMAW01092457">
    <property type="protein sequence ID" value="GFS54962.1"/>
    <property type="molecule type" value="Genomic_DNA"/>
</dbReference>
<organism evidence="1 2">
    <name type="scientific">Nephila pilipes</name>
    <name type="common">Giant wood spider</name>
    <name type="synonym">Nephila maculata</name>
    <dbReference type="NCBI Taxonomy" id="299642"/>
    <lineage>
        <taxon>Eukaryota</taxon>
        <taxon>Metazoa</taxon>
        <taxon>Ecdysozoa</taxon>
        <taxon>Arthropoda</taxon>
        <taxon>Chelicerata</taxon>
        <taxon>Arachnida</taxon>
        <taxon>Araneae</taxon>
        <taxon>Araneomorphae</taxon>
        <taxon>Entelegynae</taxon>
        <taxon>Araneoidea</taxon>
        <taxon>Nephilidae</taxon>
        <taxon>Nephila</taxon>
    </lineage>
</organism>
<reference evidence="1" key="1">
    <citation type="submission" date="2020-08" db="EMBL/GenBank/DDBJ databases">
        <title>Multicomponent nature underlies the extraordinary mechanical properties of spider dragline silk.</title>
        <authorList>
            <person name="Kono N."/>
            <person name="Nakamura H."/>
            <person name="Mori M."/>
            <person name="Yoshida Y."/>
            <person name="Ohtoshi R."/>
            <person name="Malay A.D."/>
            <person name="Moran D.A.P."/>
            <person name="Tomita M."/>
            <person name="Numata K."/>
            <person name="Arakawa K."/>
        </authorList>
    </citation>
    <scope>NUCLEOTIDE SEQUENCE</scope>
</reference>
<sequence>MSKTGLRKIIANVSTPQQHCIKQWACVMLAGHIKSDTVRTRPRKDPQRIGCCKEFVIEMKALEGDGA</sequence>
<keyword evidence="2" id="KW-1185">Reference proteome</keyword>
<protein>
    <submittedName>
        <fullName evidence="1">Uncharacterized protein</fullName>
    </submittedName>
</protein>
<evidence type="ECO:0000313" key="2">
    <source>
        <dbReference type="Proteomes" id="UP000887013"/>
    </source>
</evidence>
<evidence type="ECO:0000313" key="1">
    <source>
        <dbReference type="EMBL" id="GFS54962.1"/>
    </source>
</evidence>
<accession>A0A8X6MIJ9</accession>
<gene>
    <name evidence="1" type="ORF">NPIL_460601</name>
</gene>
<name>A0A8X6MIJ9_NEPPI</name>
<dbReference type="Proteomes" id="UP000887013">
    <property type="component" value="Unassembled WGS sequence"/>
</dbReference>